<evidence type="ECO:0000256" key="4">
    <source>
        <dbReference type="ARBA" id="ARBA00022448"/>
    </source>
</evidence>
<dbReference type="Gene3D" id="2.70.98.90">
    <property type="match status" value="1"/>
</dbReference>
<keyword evidence="18" id="KW-1185">Reference proteome</keyword>
<evidence type="ECO:0000256" key="2">
    <source>
        <dbReference type="ARBA" id="ARBA00010527"/>
    </source>
</evidence>
<keyword evidence="9 13" id="KW-0472">Membrane</keyword>
<dbReference type="InterPro" id="IPR047196">
    <property type="entry name" value="YidC_ALB_C"/>
</dbReference>
<dbReference type="PRINTS" id="PR01900">
    <property type="entry name" value="YIDCPROTEIN"/>
</dbReference>
<evidence type="ECO:0000313" key="18">
    <source>
        <dbReference type="Proteomes" id="UP000321548"/>
    </source>
</evidence>
<dbReference type="NCBIfam" id="TIGR03593">
    <property type="entry name" value="yidC_nterm"/>
    <property type="match status" value="1"/>
</dbReference>
<evidence type="ECO:0000256" key="13">
    <source>
        <dbReference type="HAMAP-Rule" id="MF_01810"/>
    </source>
</evidence>
<feature type="region of interest" description="Disordered" evidence="14">
    <location>
        <begin position="31"/>
        <end position="84"/>
    </location>
</feature>
<evidence type="ECO:0000256" key="8">
    <source>
        <dbReference type="ARBA" id="ARBA00022989"/>
    </source>
</evidence>
<dbReference type="GO" id="GO:0032977">
    <property type="term" value="F:membrane insertase activity"/>
    <property type="evidence" value="ECO:0007669"/>
    <property type="project" value="InterPro"/>
</dbReference>
<comment type="subunit">
    <text evidence="13">Interacts with the Sec translocase complex via SecD. Specifically interacts with transmembrane segments of nascent integral membrane proteins during membrane integration.</text>
</comment>
<evidence type="ECO:0000256" key="10">
    <source>
        <dbReference type="ARBA" id="ARBA00023186"/>
    </source>
</evidence>
<protein>
    <recommendedName>
        <fullName evidence="3 13">Membrane protein insertase YidC</fullName>
    </recommendedName>
    <alternativeName>
        <fullName evidence="12 13">Foldase YidC</fullName>
    </alternativeName>
    <alternativeName>
        <fullName evidence="11 13">Membrane integrase YidC</fullName>
    </alternativeName>
    <alternativeName>
        <fullName evidence="13">Membrane protein YidC</fullName>
    </alternativeName>
</protein>
<evidence type="ECO:0000256" key="1">
    <source>
        <dbReference type="ARBA" id="ARBA00004429"/>
    </source>
</evidence>
<comment type="subcellular location">
    <subcellularLocation>
        <location evidence="1">Cell inner membrane</location>
        <topology evidence="1">Multi-pass membrane protein</topology>
    </subcellularLocation>
    <subcellularLocation>
        <location evidence="13">Cell membrane</location>
        <topology evidence="13">Multi-pass membrane protein</topology>
    </subcellularLocation>
</comment>
<evidence type="ECO:0000259" key="15">
    <source>
        <dbReference type="Pfam" id="PF02096"/>
    </source>
</evidence>
<dbReference type="EMBL" id="VDUY01000005">
    <property type="protein sequence ID" value="TXL64767.1"/>
    <property type="molecule type" value="Genomic_DNA"/>
</dbReference>
<keyword evidence="8 13" id="KW-1133">Transmembrane helix</keyword>
<dbReference type="HAMAP" id="MF_01810">
    <property type="entry name" value="YidC_type1"/>
    <property type="match status" value="1"/>
</dbReference>
<dbReference type="NCBIfam" id="NF002352">
    <property type="entry name" value="PRK01318.1-3"/>
    <property type="match status" value="1"/>
</dbReference>
<dbReference type="RefSeq" id="WP_147705016.1">
    <property type="nucleotide sequence ID" value="NZ_VDUY01000005.1"/>
</dbReference>
<comment type="similarity">
    <text evidence="2 13">Belongs to the OXA1/ALB3/YidC family. Type 1 subfamily.</text>
</comment>
<dbReference type="CDD" id="cd19961">
    <property type="entry name" value="EcYidC-like_peri"/>
    <property type="match status" value="1"/>
</dbReference>
<reference evidence="17 18" key="1">
    <citation type="submission" date="2019-06" db="EMBL/GenBank/DDBJ databases">
        <title>Quisquiliibacterium sp. nov., isolated from a maize field.</title>
        <authorList>
            <person name="Lin S.-Y."/>
            <person name="Tsai C.-F."/>
            <person name="Young C.-C."/>
        </authorList>
    </citation>
    <scope>NUCLEOTIDE SEQUENCE [LARGE SCALE GENOMIC DNA]</scope>
    <source>
        <strain evidence="17 18">CC-CFT501</strain>
    </source>
</reference>
<feature type="transmembrane region" description="Helical" evidence="13">
    <location>
        <begin position="382"/>
        <end position="402"/>
    </location>
</feature>
<dbReference type="NCBIfam" id="NF002353">
    <property type="entry name" value="PRK01318.1-4"/>
    <property type="match status" value="1"/>
</dbReference>
<comment type="caution">
    <text evidence="13">Lacks conserved residue(s) required for the propagation of feature annotation.</text>
</comment>
<feature type="domain" description="Membrane insertase YidC N-terminal" evidence="16">
    <location>
        <begin position="91"/>
        <end position="371"/>
    </location>
</feature>
<organism evidence="17 18">
    <name type="scientific">Zeimonas arvi</name>
    <dbReference type="NCBI Taxonomy" id="2498847"/>
    <lineage>
        <taxon>Bacteria</taxon>
        <taxon>Pseudomonadati</taxon>
        <taxon>Pseudomonadota</taxon>
        <taxon>Betaproteobacteria</taxon>
        <taxon>Burkholderiales</taxon>
        <taxon>Burkholderiaceae</taxon>
        <taxon>Zeimonas</taxon>
    </lineage>
</organism>
<feature type="transmembrane region" description="Helical" evidence="13">
    <location>
        <begin position="521"/>
        <end position="546"/>
    </location>
</feature>
<evidence type="ECO:0000256" key="14">
    <source>
        <dbReference type="SAM" id="MobiDB-lite"/>
    </source>
</evidence>
<feature type="compositionally biased region" description="Low complexity" evidence="14">
    <location>
        <begin position="34"/>
        <end position="43"/>
    </location>
</feature>
<dbReference type="InterPro" id="IPR028053">
    <property type="entry name" value="Membr_insert_YidC_N"/>
</dbReference>
<keyword evidence="5 13" id="KW-1003">Cell membrane</keyword>
<dbReference type="PRINTS" id="PR00701">
    <property type="entry name" value="60KDINNERMP"/>
</dbReference>
<keyword evidence="6 13" id="KW-0812">Transmembrane</keyword>
<dbReference type="OrthoDB" id="9780552at2"/>
<dbReference type="InterPro" id="IPR001708">
    <property type="entry name" value="YidC/ALB3/OXA1/COX18"/>
</dbReference>
<dbReference type="Pfam" id="PF02096">
    <property type="entry name" value="60KD_IMP"/>
    <property type="match status" value="1"/>
</dbReference>
<dbReference type="Pfam" id="PF14849">
    <property type="entry name" value="YidC_periplas"/>
    <property type="match status" value="1"/>
</dbReference>
<evidence type="ECO:0000256" key="9">
    <source>
        <dbReference type="ARBA" id="ARBA00023136"/>
    </source>
</evidence>
<feature type="transmembrane region" description="Helical" evidence="13">
    <location>
        <begin position="451"/>
        <end position="472"/>
    </location>
</feature>
<comment type="function">
    <text evidence="13">Required for the insertion and/or proper folding and/or complex formation of integral membrane proteins into the membrane. Involved in integration of membrane proteins that insert both dependently and independently of the Sec translocase complex, as well as at least some lipoproteins. Aids folding of multispanning membrane proteins.</text>
</comment>
<dbReference type="GO" id="GO:0015031">
    <property type="term" value="P:protein transport"/>
    <property type="evidence" value="ECO:0007669"/>
    <property type="project" value="UniProtKB-KW"/>
</dbReference>
<gene>
    <name evidence="13 17" type="primary">yidC</name>
    <name evidence="17" type="ORF">FHP08_13600</name>
</gene>
<accession>A0A5C8NUB3</accession>
<evidence type="ECO:0000256" key="7">
    <source>
        <dbReference type="ARBA" id="ARBA00022927"/>
    </source>
</evidence>
<keyword evidence="10 13" id="KW-0143">Chaperone</keyword>
<dbReference type="CDD" id="cd20070">
    <property type="entry name" value="5TM_YidC_Alb3"/>
    <property type="match status" value="1"/>
</dbReference>
<dbReference type="InterPro" id="IPR019998">
    <property type="entry name" value="Membr_insert_YidC"/>
</dbReference>
<dbReference type="InterPro" id="IPR038221">
    <property type="entry name" value="YidC_periplasmic_sf"/>
</dbReference>
<keyword evidence="7 13" id="KW-0653">Protein transport</keyword>
<dbReference type="GO" id="GO:0051205">
    <property type="term" value="P:protein insertion into membrane"/>
    <property type="evidence" value="ECO:0007669"/>
    <property type="project" value="TreeGrafter"/>
</dbReference>
<dbReference type="AlphaFoldDB" id="A0A5C8NUB3"/>
<dbReference type="PANTHER" id="PTHR12428:SF65">
    <property type="entry name" value="CYTOCHROME C OXIDASE ASSEMBLY PROTEIN COX18, MITOCHONDRIAL"/>
    <property type="match status" value="1"/>
</dbReference>
<dbReference type="InterPro" id="IPR028055">
    <property type="entry name" value="YidC/Oxa/ALB_C"/>
</dbReference>
<dbReference type="GO" id="GO:0005886">
    <property type="term" value="C:plasma membrane"/>
    <property type="evidence" value="ECO:0007669"/>
    <property type="project" value="UniProtKB-SubCell"/>
</dbReference>
<evidence type="ECO:0000256" key="11">
    <source>
        <dbReference type="ARBA" id="ARBA00033245"/>
    </source>
</evidence>
<evidence type="ECO:0000313" key="17">
    <source>
        <dbReference type="EMBL" id="TXL64767.1"/>
    </source>
</evidence>
<feature type="compositionally biased region" description="Low complexity" evidence="14">
    <location>
        <begin position="64"/>
        <end position="84"/>
    </location>
</feature>
<evidence type="ECO:0000256" key="3">
    <source>
        <dbReference type="ARBA" id="ARBA00015325"/>
    </source>
</evidence>
<name>A0A5C8NUB3_9BURK</name>
<keyword evidence="4 13" id="KW-0813">Transport</keyword>
<evidence type="ECO:0000256" key="6">
    <source>
        <dbReference type="ARBA" id="ARBA00022692"/>
    </source>
</evidence>
<dbReference type="NCBIfam" id="TIGR03592">
    <property type="entry name" value="yidC_oxa1_cterm"/>
    <property type="match status" value="1"/>
</dbReference>
<dbReference type="PANTHER" id="PTHR12428">
    <property type="entry name" value="OXA1"/>
    <property type="match status" value="1"/>
</dbReference>
<evidence type="ECO:0000256" key="12">
    <source>
        <dbReference type="ARBA" id="ARBA00033342"/>
    </source>
</evidence>
<comment type="caution">
    <text evidence="17">The sequence shown here is derived from an EMBL/GenBank/DDBJ whole genome shotgun (WGS) entry which is preliminary data.</text>
</comment>
<feature type="domain" description="Membrane insertase YidC/Oxa/ALB C-terminal" evidence="15">
    <location>
        <begin position="382"/>
        <end position="560"/>
    </location>
</feature>
<evidence type="ECO:0000259" key="16">
    <source>
        <dbReference type="Pfam" id="PF14849"/>
    </source>
</evidence>
<proteinExistence type="inferred from homology"/>
<sequence length="573" mass="62322">MQTQRMILWIVFSMSLLFLWDAWQKHNGQPSMFGGAPATQQAGAGSGEGKDGAPADASIPPAPTAAVPAPGAAAPAGDAPAGSAASATQPIRLANDVLALEIDPVGGVVRRAELLRHRDLIAKDGSRFVLLKNEGGSVYVAQSGLIGGPEGAAFPTHRTPMVPADGEKGARELGGSADAVSLTLVGESGGLKLTRTYTLKRGAYVIDVKDVVTNLSGEPVQPTLYMQLTRDGDSPAGGSKFYSTYTGPVIYTDADKFQKVAFGDIEKNKAKHSTTATDGWAGIIEHYFVSAWIPAEKVTREFYTRKVGDNLYSVGIKQPLAQIAPGASTTVESRLLAGPQDQTMLEETAPGLDLAVDYGWLTVIAKPIHWLLQFLHGIVGNWGWAIVLLTIVIKTIFFPLQAASYRSMARMKAVTPRLTQIRERYGNDRVKMNQAMMELYKTEKINPLGGCLPIVVQIPVFIALYWVLLASVEMRDAPWIGWIKDLSNPDPFYILPLIMAGTMFIQVKLNPTPPDPMQAKMMTIMPLVFSVMFFFFPAGLVLYWLVNNIYSIIQQWLITRKINDQMAAKKLKG</sequence>
<dbReference type="Proteomes" id="UP000321548">
    <property type="component" value="Unassembled WGS sequence"/>
</dbReference>
<evidence type="ECO:0000256" key="5">
    <source>
        <dbReference type="ARBA" id="ARBA00022475"/>
    </source>
</evidence>